<dbReference type="KEGG" id="ptrt:HU722_0017480"/>
<reference evidence="1" key="1">
    <citation type="journal article" date="2020" name="Microorganisms">
        <title>Reliable Identification of Environmental Pseudomonas Isolates Using the rpoD Gene.</title>
        <authorList>
            <consortium name="The Broad Institute Genome Sequencing Platform"/>
            <person name="Girard L."/>
            <person name="Lood C."/>
            <person name="Rokni-Zadeh H."/>
            <person name="van Noort V."/>
            <person name="Lavigne R."/>
            <person name="De Mot R."/>
        </authorList>
    </citation>
    <scope>NUCLEOTIDE SEQUENCE [LARGE SCALE GENOMIC DNA]</scope>
    <source>
        <strain evidence="1">SWRI145</strain>
    </source>
</reference>
<dbReference type="Pfam" id="PF06296">
    <property type="entry name" value="RelE"/>
    <property type="match status" value="1"/>
</dbReference>
<protein>
    <submittedName>
        <fullName evidence="1">Type II toxin-antitoxin system RelE/ParE family toxin</fullName>
    </submittedName>
</protein>
<dbReference type="RefSeq" id="WP_065872131.1">
    <property type="nucleotide sequence ID" value="NZ_CP077084.1"/>
</dbReference>
<reference evidence="2" key="2">
    <citation type="submission" date="2021-06" db="EMBL/GenBank/DDBJ databases">
        <title>Updating the genus Pseudomonas: Description of 43 new species and partition of the Pseudomonas putida group.</title>
        <authorList>
            <person name="Girard L."/>
            <person name="Lood C."/>
            <person name="Vandamme P."/>
            <person name="Rokni-Zadeh H."/>
            <person name="van Noort V."/>
            <person name="Hofte M."/>
            <person name="Lavigne R."/>
            <person name="De Mot R."/>
        </authorList>
    </citation>
    <scope>NUCLEOTIDE SEQUENCE</scope>
    <source>
        <strain evidence="2">SWRI145</strain>
    </source>
</reference>
<dbReference type="InterPro" id="IPR009387">
    <property type="entry name" value="HigB-2"/>
</dbReference>
<gene>
    <name evidence="2" type="ORF">HU722_0017480</name>
    <name evidence="1" type="ORF">HU722_13615</name>
</gene>
<name>A0A8H9YS65_9PSED</name>
<sequence>MIFIETAVFTRRVTELMNHDAYLGLQVALMFNPCVGDVIEGTGGIRKLRIASKGHGKRGGARVIYYHFVTASKIALLMIYPKNEQQDLTNDERKALKAVIEHWR</sequence>
<dbReference type="AlphaFoldDB" id="A0A8H9YS65"/>
<proteinExistence type="predicted"/>
<evidence type="ECO:0000313" key="2">
    <source>
        <dbReference type="EMBL" id="QXH81801.1"/>
    </source>
</evidence>
<organism evidence="1">
    <name type="scientific">Pseudomonas tritici</name>
    <dbReference type="NCBI Taxonomy" id="2745518"/>
    <lineage>
        <taxon>Bacteria</taxon>
        <taxon>Pseudomonadati</taxon>
        <taxon>Pseudomonadota</taxon>
        <taxon>Gammaproteobacteria</taxon>
        <taxon>Pseudomonadales</taxon>
        <taxon>Pseudomonadaceae</taxon>
        <taxon>Pseudomonas</taxon>
    </lineage>
</organism>
<dbReference type="PIRSF" id="PIRSF039032">
    <property type="entry name" value="HigB-2"/>
    <property type="match status" value="1"/>
</dbReference>
<keyword evidence="3" id="KW-1185">Reference proteome</keyword>
<accession>A0A8H9YS65</accession>
<evidence type="ECO:0000313" key="3">
    <source>
        <dbReference type="Proteomes" id="UP000615613"/>
    </source>
</evidence>
<dbReference type="EMBL" id="CP077084">
    <property type="protein sequence ID" value="QXH81801.1"/>
    <property type="molecule type" value="Genomic_DNA"/>
</dbReference>
<dbReference type="EMBL" id="JABWQF010000007">
    <property type="protein sequence ID" value="MBC3292558.1"/>
    <property type="molecule type" value="Genomic_DNA"/>
</dbReference>
<dbReference type="Proteomes" id="UP000615613">
    <property type="component" value="Chromosome"/>
</dbReference>
<evidence type="ECO:0000313" key="1">
    <source>
        <dbReference type="EMBL" id="MBC3292558.1"/>
    </source>
</evidence>